<dbReference type="AlphaFoldDB" id="A0A931EA75"/>
<proteinExistence type="predicted"/>
<reference evidence="1" key="1">
    <citation type="submission" date="2020-11" db="EMBL/GenBank/DDBJ databases">
        <title>Genome seq and assembly of Planobacterium sp.</title>
        <authorList>
            <person name="Chhetri G."/>
        </authorList>
    </citation>
    <scope>NUCLEOTIDE SEQUENCE</scope>
    <source>
        <strain evidence="1">GCR5</strain>
    </source>
</reference>
<dbReference type="Pfam" id="PF00491">
    <property type="entry name" value="Arginase"/>
    <property type="match status" value="1"/>
</dbReference>
<dbReference type="GO" id="GO:0046872">
    <property type="term" value="F:metal ion binding"/>
    <property type="evidence" value="ECO:0007669"/>
    <property type="project" value="InterPro"/>
</dbReference>
<evidence type="ECO:0000313" key="1">
    <source>
        <dbReference type="EMBL" id="MBF5027892.1"/>
    </source>
</evidence>
<name>A0A931EA75_9FLAO</name>
<dbReference type="Gene3D" id="3.40.800.10">
    <property type="entry name" value="Ureohydrolase domain"/>
    <property type="match status" value="1"/>
</dbReference>
<comment type="caution">
    <text evidence="1">The sequence shown here is derived from an EMBL/GenBank/DDBJ whole genome shotgun (WGS) entry which is preliminary data.</text>
</comment>
<dbReference type="Proteomes" id="UP000694480">
    <property type="component" value="Unassembled WGS sequence"/>
</dbReference>
<dbReference type="GO" id="GO:0016813">
    <property type="term" value="F:hydrolase activity, acting on carbon-nitrogen (but not peptide) bonds, in linear amidines"/>
    <property type="evidence" value="ECO:0007669"/>
    <property type="project" value="UniProtKB-ARBA"/>
</dbReference>
<organism evidence="1 2">
    <name type="scientific">Planobacterium oryzisoli</name>
    <dbReference type="NCBI Taxonomy" id="2771435"/>
    <lineage>
        <taxon>Bacteria</taxon>
        <taxon>Pseudomonadati</taxon>
        <taxon>Bacteroidota</taxon>
        <taxon>Flavobacteriia</taxon>
        <taxon>Flavobacteriales</taxon>
        <taxon>Weeksellaceae</taxon>
        <taxon>Chryseobacterium group</taxon>
        <taxon>Chryseobacterium</taxon>
    </lineage>
</organism>
<dbReference type="InterPro" id="IPR023696">
    <property type="entry name" value="Ureohydrolase_dom_sf"/>
</dbReference>
<dbReference type="EMBL" id="JADKYY010000011">
    <property type="protein sequence ID" value="MBF5027892.1"/>
    <property type="molecule type" value="Genomic_DNA"/>
</dbReference>
<evidence type="ECO:0000313" key="2">
    <source>
        <dbReference type="Proteomes" id="UP000694480"/>
    </source>
</evidence>
<sequence>MNFEDFLASPSPIKTETWQLGSIIEKAPCPGGIALIFVSELRGYGMGAEPMDFSGIRRQLYKLSKLDFHVPVFDAGDLISGRTYEDSCYVLEEFLVFCHTHQMLPMVIGGSSDLTYFLLRSLAQSEKNMMLARFSSRVSLQDDEKSLSVQNFLTRTVSSQDIGLKALCHLGHQKHLNAPESISLLREVEFETLRLAELMNGTDNAEPLLRHAHVVSFSADVMQSDAVGVSLSPQINGLNRRETMAYFKEMGLGENIRTVGIFDLDLDSGNWQNHQLCAQMVWHFIEGVNIQRSHPKSRLYETYHVLNDLGQWTFHRDTFSSKWYFGQGEDSTQWIPCRYQDYTEAKAGFMPPGLLRRSL</sequence>
<gene>
    <name evidence="1" type="ORF">IC612_08795</name>
</gene>
<dbReference type="SUPFAM" id="SSF52768">
    <property type="entry name" value="Arginase/deacetylase"/>
    <property type="match status" value="1"/>
</dbReference>
<dbReference type="RefSeq" id="WP_194739817.1">
    <property type="nucleotide sequence ID" value="NZ_JADKYY010000011.1"/>
</dbReference>
<dbReference type="InterPro" id="IPR006035">
    <property type="entry name" value="Ureohydrolase"/>
</dbReference>
<protein>
    <submittedName>
        <fullName evidence="1">Arginase</fullName>
    </submittedName>
</protein>
<keyword evidence="2" id="KW-1185">Reference proteome</keyword>
<accession>A0A931EA75</accession>